<sequence>MTSALEALVAKAQRIEMTEDQMREQRLSFVYGNTHIENERITREMVAEADDRVALEDAAARK</sequence>
<evidence type="ECO:0000313" key="1">
    <source>
        <dbReference type="EMBL" id="SMD08190.1"/>
    </source>
</evidence>
<dbReference type="AlphaFoldDB" id="A0A1W2EEJ9"/>
<reference evidence="1 2" key="1">
    <citation type="submission" date="2017-04" db="EMBL/GenBank/DDBJ databases">
        <authorList>
            <person name="Afonso C.L."/>
            <person name="Miller P.J."/>
            <person name="Scott M.A."/>
            <person name="Spackman E."/>
            <person name="Goraichik I."/>
            <person name="Dimitrov K.M."/>
            <person name="Suarez D.L."/>
            <person name="Swayne D.E."/>
        </authorList>
    </citation>
    <scope>NUCLEOTIDE SEQUENCE [LARGE SCALE GENOMIC DNA]</scope>
    <source>
        <strain evidence="1 2">CGMCC 1.10972</strain>
    </source>
</reference>
<organism evidence="1 2">
    <name type="scientific">Fulvimarina manganoxydans</name>
    <dbReference type="NCBI Taxonomy" id="937218"/>
    <lineage>
        <taxon>Bacteria</taxon>
        <taxon>Pseudomonadati</taxon>
        <taxon>Pseudomonadota</taxon>
        <taxon>Alphaproteobacteria</taxon>
        <taxon>Hyphomicrobiales</taxon>
        <taxon>Aurantimonadaceae</taxon>
        <taxon>Fulvimarina</taxon>
    </lineage>
</organism>
<dbReference type="EMBL" id="FWXR01000024">
    <property type="protein sequence ID" value="SMD08190.1"/>
    <property type="molecule type" value="Genomic_DNA"/>
</dbReference>
<protein>
    <submittedName>
        <fullName evidence="1">Uncharacterized protein</fullName>
    </submittedName>
</protein>
<keyword evidence="2" id="KW-1185">Reference proteome</keyword>
<dbReference type="RefSeq" id="WP_084412193.1">
    <property type="nucleotide sequence ID" value="NZ_FWXR01000024.1"/>
</dbReference>
<evidence type="ECO:0000313" key="2">
    <source>
        <dbReference type="Proteomes" id="UP000192656"/>
    </source>
</evidence>
<dbReference type="Proteomes" id="UP000192656">
    <property type="component" value="Unassembled WGS sequence"/>
</dbReference>
<accession>A0A1W2EEJ9</accession>
<gene>
    <name evidence="1" type="ORF">SAMN06297251_12469</name>
</gene>
<dbReference type="OrthoDB" id="7961369at2"/>
<name>A0A1W2EEJ9_9HYPH</name>
<dbReference type="STRING" id="937218.SAMN06297251_12469"/>
<proteinExistence type="predicted"/>